<dbReference type="EMBL" id="KU958700">
    <property type="protein sequence ID" value="AMS01562.1"/>
    <property type="molecule type" value="Genomic_DNA"/>
</dbReference>
<keyword evidence="2" id="KW-1185">Reference proteome</keyword>
<evidence type="ECO:0000313" key="2">
    <source>
        <dbReference type="Proteomes" id="UP000223789"/>
    </source>
</evidence>
<dbReference type="Proteomes" id="UP000223789">
    <property type="component" value="Segment"/>
</dbReference>
<proteinExistence type="predicted"/>
<reference evidence="1 2" key="1">
    <citation type="submission" date="2016-03" db="EMBL/GenBank/DDBJ databases">
        <authorList>
            <person name="Ploux O."/>
        </authorList>
    </citation>
    <scope>NUCLEOTIDE SEQUENCE [LARGE SCALE GENOMIC DNA]</scope>
</reference>
<protein>
    <submittedName>
        <fullName evidence="1">Uncharacterized protein</fullName>
    </submittedName>
</protein>
<gene>
    <name evidence="1" type="ORF">SEA_CHYMERA_3</name>
</gene>
<organism evidence="1 2">
    <name type="scientific">Streptomyces phage Chymera</name>
    <dbReference type="NCBI Taxonomy" id="1821728"/>
    <lineage>
        <taxon>Viruses</taxon>
        <taxon>Duplodnaviria</taxon>
        <taxon>Heunggongvirae</taxon>
        <taxon>Uroviricota</taxon>
        <taxon>Caudoviricetes</taxon>
        <taxon>Chymeravirus</taxon>
        <taxon>Chymeravirus chymera</taxon>
    </lineage>
</organism>
<evidence type="ECO:0000313" key="1">
    <source>
        <dbReference type="EMBL" id="AMS01562.1"/>
    </source>
</evidence>
<sequence>MDRWDVLALLGITLLGLGLGLLAPWLGVAAAGLVLLAVGIAGALGELRAARTSGQPQKGA</sequence>
<accession>A0A142K629</accession>
<name>A0A142K629_9CAUD</name>